<feature type="domain" description="NTP pyrophosphohydrolase MazG-like" evidence="2">
    <location>
        <begin position="175"/>
        <end position="249"/>
    </location>
</feature>
<keyword evidence="1" id="KW-1133">Transmembrane helix</keyword>
<dbReference type="CDD" id="cd11537">
    <property type="entry name" value="NTP-PPase_RS21-C6_like"/>
    <property type="match status" value="1"/>
</dbReference>
<dbReference type="InterPro" id="IPR004518">
    <property type="entry name" value="MazG-like_dom"/>
</dbReference>
<keyword evidence="3" id="KW-0378">Hydrolase</keyword>
<protein>
    <submittedName>
        <fullName evidence="3">NTP pyrophosphohydrolase MazG, putative catalytic core</fullName>
    </submittedName>
</protein>
<proteinExistence type="predicted"/>
<keyword evidence="4" id="KW-1185">Reference proteome</keyword>
<gene>
    <name evidence="3" type="ORF">Naga_100021g56</name>
</gene>
<dbReference type="GO" id="GO:0006253">
    <property type="term" value="P:dCTP catabolic process"/>
    <property type="evidence" value="ECO:0007669"/>
    <property type="project" value="TreeGrafter"/>
</dbReference>
<evidence type="ECO:0000313" key="4">
    <source>
        <dbReference type="Proteomes" id="UP000019335"/>
    </source>
</evidence>
<evidence type="ECO:0000313" key="3">
    <source>
        <dbReference type="EMBL" id="EWM25804.1"/>
    </source>
</evidence>
<keyword evidence="1" id="KW-0472">Membrane</keyword>
<reference evidence="3 4" key="1">
    <citation type="journal article" date="2014" name="Mol. Plant">
        <title>Chromosome Scale Genome Assembly and Transcriptome Profiling of Nannochloropsis gaditana in Nitrogen Depletion.</title>
        <authorList>
            <person name="Corteggiani Carpinelli E."/>
            <person name="Telatin A."/>
            <person name="Vitulo N."/>
            <person name="Forcato C."/>
            <person name="D'Angelo M."/>
            <person name="Schiavon R."/>
            <person name="Vezzi A."/>
            <person name="Giacometti G.M."/>
            <person name="Morosinotto T."/>
            <person name="Valle G."/>
        </authorList>
    </citation>
    <scope>NUCLEOTIDE SEQUENCE [LARGE SCALE GENOMIC DNA]</scope>
    <source>
        <strain evidence="3 4">B-31</strain>
    </source>
</reference>
<sequence>MGQHDEHMAPLASIEFLRQAVQDTLKLSIIPITGLCLDVAHKAGLLAEILQWKSEEVTALVYDDIEFCHKMQIAAGELLVSILRLSAHSEIDLGAAAVAKIDLNARKYPAQFCKGLAHKYDYYTAQTGIKKEGQSLGPEDQIFRPPPWDARLTISDLQTSLQAFVLERNWEKYHTPRNLLLALIGEVGELCEIVQATPAGDSRSWPQAFKNELGQEIADVFIYLLRFADVCRLDLAKGMEIAIASGADKQLASKRHVIADVTAREQALGRSLRMLLPVRPFIAILMSSLSVIYVSVALLRKR</sequence>
<dbReference type="Proteomes" id="UP000019335">
    <property type="component" value="Chromosome 10"/>
</dbReference>
<keyword evidence="1" id="KW-0812">Transmembrane</keyword>
<dbReference type="PANTHER" id="PTHR46523">
    <property type="entry name" value="DCTP PYROPHOSPHATASE 1"/>
    <property type="match status" value="1"/>
</dbReference>
<dbReference type="PANTHER" id="PTHR46523:SF1">
    <property type="entry name" value="DCTP PYROPHOSPHATASE 1"/>
    <property type="match status" value="1"/>
</dbReference>
<accession>W7TZE9</accession>
<dbReference type="Pfam" id="PF03819">
    <property type="entry name" value="MazG"/>
    <property type="match status" value="1"/>
</dbReference>
<name>W7TZE9_9STRA</name>
<dbReference type="Gene3D" id="1.10.287.1080">
    <property type="entry name" value="MazG-like"/>
    <property type="match status" value="2"/>
</dbReference>
<evidence type="ECO:0000259" key="2">
    <source>
        <dbReference type="Pfam" id="PF03819"/>
    </source>
</evidence>
<dbReference type="InterPro" id="IPR052555">
    <property type="entry name" value="dCTP_Pyrophosphatase"/>
</dbReference>
<dbReference type="GO" id="GO:0042262">
    <property type="term" value="P:DNA protection"/>
    <property type="evidence" value="ECO:0007669"/>
    <property type="project" value="TreeGrafter"/>
</dbReference>
<dbReference type="SUPFAM" id="SSF101386">
    <property type="entry name" value="all-alpha NTP pyrophosphatases"/>
    <property type="match status" value="2"/>
</dbReference>
<dbReference type="EMBL" id="AZIL01000830">
    <property type="protein sequence ID" value="EWM25804.1"/>
    <property type="molecule type" value="Genomic_DNA"/>
</dbReference>
<comment type="caution">
    <text evidence="3">The sequence shown here is derived from an EMBL/GenBank/DDBJ whole genome shotgun (WGS) entry which is preliminary data.</text>
</comment>
<dbReference type="GO" id="GO:0047840">
    <property type="term" value="F:dCTP diphosphatase activity"/>
    <property type="evidence" value="ECO:0007669"/>
    <property type="project" value="TreeGrafter"/>
</dbReference>
<evidence type="ECO:0000256" key="1">
    <source>
        <dbReference type="SAM" id="Phobius"/>
    </source>
</evidence>
<feature type="transmembrane region" description="Helical" evidence="1">
    <location>
        <begin position="281"/>
        <end position="299"/>
    </location>
</feature>
<dbReference type="InterPro" id="IPR025984">
    <property type="entry name" value="DCTPP"/>
</dbReference>
<dbReference type="OrthoDB" id="411123at2759"/>
<dbReference type="GO" id="GO:0005829">
    <property type="term" value="C:cytosol"/>
    <property type="evidence" value="ECO:0007669"/>
    <property type="project" value="TreeGrafter"/>
</dbReference>
<dbReference type="AlphaFoldDB" id="W7TZE9"/>
<organism evidence="3 4">
    <name type="scientific">Nannochloropsis gaditana</name>
    <dbReference type="NCBI Taxonomy" id="72520"/>
    <lineage>
        <taxon>Eukaryota</taxon>
        <taxon>Sar</taxon>
        <taxon>Stramenopiles</taxon>
        <taxon>Ochrophyta</taxon>
        <taxon>Eustigmatophyceae</taxon>
        <taxon>Eustigmatales</taxon>
        <taxon>Monodopsidaceae</taxon>
        <taxon>Nannochloropsis</taxon>
    </lineage>
</organism>